<feature type="compositionally biased region" description="Acidic residues" evidence="2">
    <location>
        <begin position="900"/>
        <end position="909"/>
    </location>
</feature>
<accession>A0A7M5WL65</accession>
<organism evidence="5 6">
    <name type="scientific">Clytia hemisphaerica</name>
    <dbReference type="NCBI Taxonomy" id="252671"/>
    <lineage>
        <taxon>Eukaryota</taxon>
        <taxon>Metazoa</taxon>
        <taxon>Cnidaria</taxon>
        <taxon>Hydrozoa</taxon>
        <taxon>Hydroidolina</taxon>
        <taxon>Leptothecata</taxon>
        <taxon>Obeliida</taxon>
        <taxon>Clytiidae</taxon>
        <taxon>Clytia</taxon>
    </lineage>
</organism>
<evidence type="ECO:0000256" key="1">
    <source>
        <dbReference type="SAM" id="Coils"/>
    </source>
</evidence>
<evidence type="ECO:0000256" key="3">
    <source>
        <dbReference type="SAM" id="SignalP"/>
    </source>
</evidence>
<feature type="compositionally biased region" description="Acidic residues" evidence="2">
    <location>
        <begin position="452"/>
        <end position="467"/>
    </location>
</feature>
<keyword evidence="1" id="KW-0175">Coiled coil</keyword>
<reference evidence="5" key="1">
    <citation type="submission" date="2021-01" db="UniProtKB">
        <authorList>
            <consortium name="EnsemblMetazoa"/>
        </authorList>
    </citation>
    <scope>IDENTIFICATION</scope>
</reference>
<feature type="compositionally biased region" description="Low complexity" evidence="2">
    <location>
        <begin position="870"/>
        <end position="881"/>
    </location>
</feature>
<feature type="compositionally biased region" description="Acidic residues" evidence="2">
    <location>
        <begin position="714"/>
        <end position="736"/>
    </location>
</feature>
<proteinExistence type="predicted"/>
<dbReference type="Proteomes" id="UP000594262">
    <property type="component" value="Unplaced"/>
</dbReference>
<feature type="coiled-coil region" evidence="1">
    <location>
        <begin position="31"/>
        <end position="84"/>
    </location>
</feature>
<dbReference type="AlphaFoldDB" id="A0A7M5WL65"/>
<evidence type="ECO:0000259" key="4">
    <source>
        <dbReference type="Pfam" id="PF25977"/>
    </source>
</evidence>
<feature type="compositionally biased region" description="Basic and acidic residues" evidence="2">
    <location>
        <begin position="704"/>
        <end position="713"/>
    </location>
</feature>
<feature type="compositionally biased region" description="Basic and acidic residues" evidence="2">
    <location>
        <begin position="768"/>
        <end position="777"/>
    </location>
</feature>
<keyword evidence="6" id="KW-1185">Reference proteome</keyword>
<sequence>ERNFFVAHLLLIYLDILILHYKDNERSVAVMENLRQQNEDWRLQEENKMKEEMENYKNLMMGELRQTQKEKELLQQSIFELQQTNGKKKSNLGDLMDDDEKTSYKDLFDKMKGLESELLEQINTLREQHKKEEAAHKIVFTKKLAQEKDKQDKLAKQRDKDKMFYEDQIIALKQRLTEHDAQIEENTKKATLAVDRADSRSEKENILSRSTKDEVDSRPIPPKRSLPYPSQEVEIVEKELPEKDGVTLWVSMNQSLTQPSFRVFKTPSSAQGDWKDLFSFNALMEPVGDFTKALYVYSCPGSPYWRQYVSGSATLPKSNYKHDFTFYTTTEKLLGTVKITVYEAGSGSVVRSMIHKGDTVPGPEWRQKTSALYVLKTGPAKTSVTRSGTFNSDIFDGVSDDDDVSVSTITGTDIVKNLIADDIKRSRENLLEDKDDVNIGDDTKGEFKEEELYSDEEEESDLHDDEVDARVHEQEKEKENELKRTQESNFGTSSSSFLNATLPEKGEFYPYKHNPLAVARYNHSKEMLSGQRKEMLDILDDHLEKRGLDPDERRMAHQVYKKKLAHLVKEQEMKNKTFPGFTHYRQKLKDAVDDFTFQEWAKKKGKKAGKRFKQAAGAIKGLVQAVKKSPIREEIKQDRHSSTFDDDESFEGSDSDETSPPPADKKQRKIYTKDLEEVSSTENERVMLRYQRAMDSDEESIVQRNDEETNEQPHEEEEDLSGTWDTDEDDDLDETDEHQRHQNQPQSPPQYYHQQEEEEYRPKMRSPQGEKVKELTKNLEASLTLRGSIKKPAGAVDLHHTQEKDENELKPKRSVSFRDQNQYHGGGNMEDEDDESDFSLSSNDNTRENQDNSQNKGSYRPSTSKPPAPSSSSTPYGASTAGPSRQQQQQSTAVTKFTLEDFDDDDESF</sequence>
<dbReference type="InterPro" id="IPR058883">
    <property type="entry name" value="DZIP1_dom"/>
</dbReference>
<evidence type="ECO:0000313" key="5">
    <source>
        <dbReference type="EnsemblMetazoa" id="CLYHEMP008811.1"/>
    </source>
</evidence>
<feature type="region of interest" description="Disordered" evidence="2">
    <location>
        <begin position="435"/>
        <end position="496"/>
    </location>
</feature>
<feature type="compositionally biased region" description="Polar residues" evidence="2">
    <location>
        <begin position="487"/>
        <end position="496"/>
    </location>
</feature>
<dbReference type="EnsemblMetazoa" id="CLYHEMT008811.1">
    <property type="protein sequence ID" value="CLYHEMP008811.1"/>
    <property type="gene ID" value="CLYHEMG008811"/>
</dbReference>
<feature type="compositionally biased region" description="Basic and acidic residues" evidence="2">
    <location>
        <begin position="797"/>
        <end position="811"/>
    </location>
</feature>
<feature type="compositionally biased region" description="Low complexity" evidence="2">
    <location>
        <begin position="742"/>
        <end position="753"/>
    </location>
</feature>
<feature type="region of interest" description="Disordered" evidence="2">
    <location>
        <begin position="626"/>
        <end position="909"/>
    </location>
</feature>
<feature type="chain" id="PRO_5029647949" description="Cilium assembly protein DZIP1 domain-containing protein" evidence="3">
    <location>
        <begin position="22"/>
        <end position="909"/>
    </location>
</feature>
<evidence type="ECO:0000256" key="2">
    <source>
        <dbReference type="SAM" id="MobiDB-lite"/>
    </source>
</evidence>
<feature type="compositionally biased region" description="Acidic residues" evidence="2">
    <location>
        <begin position="644"/>
        <end position="657"/>
    </location>
</feature>
<dbReference type="Pfam" id="PF25977">
    <property type="entry name" value="DZIP1"/>
    <property type="match status" value="1"/>
</dbReference>
<feature type="compositionally biased region" description="Basic and acidic residues" evidence="2">
    <location>
        <begin position="671"/>
        <end position="695"/>
    </location>
</feature>
<feature type="compositionally biased region" description="Polar residues" evidence="2">
    <location>
        <begin position="882"/>
        <end position="895"/>
    </location>
</feature>
<dbReference type="OrthoDB" id="515971at2759"/>
<feature type="compositionally biased region" description="Basic and acidic residues" evidence="2">
    <location>
        <begin position="468"/>
        <end position="486"/>
    </location>
</feature>
<name>A0A7M5WL65_9CNID</name>
<feature type="compositionally biased region" description="Basic and acidic residues" evidence="2">
    <location>
        <begin position="195"/>
        <end position="217"/>
    </location>
</feature>
<keyword evidence="3" id="KW-0732">Signal</keyword>
<protein>
    <recommendedName>
        <fullName evidence="4">Cilium assembly protein DZIP1 domain-containing protein</fullName>
    </recommendedName>
</protein>
<feature type="domain" description="Cilium assembly protein DZIP1" evidence="4">
    <location>
        <begin position="530"/>
        <end position="593"/>
    </location>
</feature>
<feature type="signal peptide" evidence="3">
    <location>
        <begin position="1"/>
        <end position="21"/>
    </location>
</feature>
<feature type="compositionally biased region" description="Basic and acidic residues" evidence="2">
    <location>
        <begin position="441"/>
        <end position="451"/>
    </location>
</feature>
<feature type="region of interest" description="Disordered" evidence="2">
    <location>
        <begin position="194"/>
        <end position="227"/>
    </location>
</feature>
<feature type="compositionally biased region" description="Basic and acidic residues" evidence="2">
    <location>
        <begin position="630"/>
        <end position="643"/>
    </location>
</feature>
<evidence type="ECO:0000313" key="6">
    <source>
        <dbReference type="Proteomes" id="UP000594262"/>
    </source>
</evidence>